<feature type="region of interest" description="Disordered" evidence="5">
    <location>
        <begin position="533"/>
        <end position="565"/>
    </location>
</feature>
<feature type="region of interest" description="Disordered" evidence="5">
    <location>
        <begin position="366"/>
        <end position="486"/>
    </location>
</feature>
<comment type="subcellular location">
    <subcellularLocation>
        <location evidence="1">Nucleus</location>
    </subcellularLocation>
</comment>
<reference evidence="6" key="1">
    <citation type="journal article" date="2020" name="Stud. Mycol.">
        <title>101 Dothideomycetes genomes: a test case for predicting lifestyles and emergence of pathogens.</title>
        <authorList>
            <person name="Haridas S."/>
            <person name="Albert R."/>
            <person name="Binder M."/>
            <person name="Bloem J."/>
            <person name="Labutti K."/>
            <person name="Salamov A."/>
            <person name="Andreopoulos B."/>
            <person name="Baker S."/>
            <person name="Barry K."/>
            <person name="Bills G."/>
            <person name="Bluhm B."/>
            <person name="Cannon C."/>
            <person name="Castanera R."/>
            <person name="Culley D."/>
            <person name="Daum C."/>
            <person name="Ezra D."/>
            <person name="Gonzalez J."/>
            <person name="Henrissat B."/>
            <person name="Kuo A."/>
            <person name="Liang C."/>
            <person name="Lipzen A."/>
            <person name="Lutzoni F."/>
            <person name="Magnuson J."/>
            <person name="Mondo S."/>
            <person name="Nolan M."/>
            <person name="Ohm R."/>
            <person name="Pangilinan J."/>
            <person name="Park H.-J."/>
            <person name="Ramirez L."/>
            <person name="Alfaro M."/>
            <person name="Sun H."/>
            <person name="Tritt A."/>
            <person name="Yoshinaga Y."/>
            <person name="Zwiers L.-H."/>
            <person name="Turgeon B."/>
            <person name="Goodwin S."/>
            <person name="Spatafora J."/>
            <person name="Crous P."/>
            <person name="Grigoriev I."/>
        </authorList>
    </citation>
    <scope>NUCLEOTIDE SEQUENCE</scope>
    <source>
        <strain evidence="6">CBS 121739</strain>
    </source>
</reference>
<evidence type="ECO:0000313" key="6">
    <source>
        <dbReference type="EMBL" id="KAF2762580.1"/>
    </source>
</evidence>
<evidence type="ECO:0000313" key="7">
    <source>
        <dbReference type="Proteomes" id="UP000799437"/>
    </source>
</evidence>
<dbReference type="PANTHER" id="PTHR13408">
    <property type="entry name" value="DNA-DIRECTED RNA POLYMERASE III"/>
    <property type="match status" value="1"/>
</dbReference>
<dbReference type="EMBL" id="ML996565">
    <property type="protein sequence ID" value="KAF2762580.1"/>
    <property type="molecule type" value="Genomic_DNA"/>
</dbReference>
<feature type="compositionally biased region" description="Pro residues" evidence="5">
    <location>
        <begin position="429"/>
        <end position="444"/>
    </location>
</feature>
<feature type="compositionally biased region" description="Polar residues" evidence="5">
    <location>
        <begin position="107"/>
        <end position="119"/>
    </location>
</feature>
<keyword evidence="7" id="KW-1185">Reference proteome</keyword>
<proteinExistence type="predicted"/>
<evidence type="ECO:0000256" key="5">
    <source>
        <dbReference type="SAM" id="MobiDB-lite"/>
    </source>
</evidence>
<keyword evidence="3" id="KW-0804">Transcription</keyword>
<dbReference type="GO" id="GO:0042797">
    <property type="term" value="P:tRNA transcription by RNA polymerase III"/>
    <property type="evidence" value="ECO:0007669"/>
    <property type="project" value="TreeGrafter"/>
</dbReference>
<dbReference type="InterPro" id="IPR007811">
    <property type="entry name" value="RPC4"/>
</dbReference>
<feature type="compositionally biased region" description="Low complexity" evidence="5">
    <location>
        <begin position="240"/>
        <end position="250"/>
    </location>
</feature>
<dbReference type="GO" id="GO:0003677">
    <property type="term" value="F:DNA binding"/>
    <property type="evidence" value="ECO:0007669"/>
    <property type="project" value="InterPro"/>
</dbReference>
<dbReference type="OrthoDB" id="5836119at2759"/>
<feature type="compositionally biased region" description="Low complexity" evidence="5">
    <location>
        <begin position="120"/>
        <end position="140"/>
    </location>
</feature>
<evidence type="ECO:0000256" key="1">
    <source>
        <dbReference type="ARBA" id="ARBA00004123"/>
    </source>
</evidence>
<feature type="compositionally biased region" description="Basic residues" evidence="5">
    <location>
        <begin position="460"/>
        <end position="471"/>
    </location>
</feature>
<keyword evidence="4" id="KW-0539">Nucleus</keyword>
<dbReference type="GeneID" id="54490220"/>
<feature type="compositionally biased region" description="Basic and acidic residues" evidence="5">
    <location>
        <begin position="535"/>
        <end position="555"/>
    </location>
</feature>
<organism evidence="6 7">
    <name type="scientific">Pseudovirgaria hyperparasitica</name>
    <dbReference type="NCBI Taxonomy" id="470096"/>
    <lineage>
        <taxon>Eukaryota</taxon>
        <taxon>Fungi</taxon>
        <taxon>Dikarya</taxon>
        <taxon>Ascomycota</taxon>
        <taxon>Pezizomycotina</taxon>
        <taxon>Dothideomycetes</taxon>
        <taxon>Dothideomycetes incertae sedis</taxon>
        <taxon>Acrospermales</taxon>
        <taxon>Acrospermaceae</taxon>
        <taxon>Pseudovirgaria</taxon>
    </lineage>
</organism>
<evidence type="ECO:0000256" key="3">
    <source>
        <dbReference type="ARBA" id="ARBA00023163"/>
    </source>
</evidence>
<evidence type="ECO:0000256" key="4">
    <source>
        <dbReference type="ARBA" id="ARBA00023242"/>
    </source>
</evidence>
<dbReference type="GO" id="GO:0005666">
    <property type="term" value="C:RNA polymerase III complex"/>
    <property type="evidence" value="ECO:0007669"/>
    <property type="project" value="InterPro"/>
</dbReference>
<protein>
    <submittedName>
        <fullName evidence="6">Uncharacterized protein</fullName>
    </submittedName>
</protein>
<dbReference type="Pfam" id="PF05132">
    <property type="entry name" value="RNA_pol_Rpc4"/>
    <property type="match status" value="1"/>
</dbReference>
<accession>A0A6A6WK80</accession>
<feature type="compositionally biased region" description="Basic and acidic residues" evidence="5">
    <location>
        <begin position="183"/>
        <end position="206"/>
    </location>
</feature>
<sequence length="750" mass="80834">MPKGISGRAPPKRHPATKRRIDRSKTAPSPGEETGSAEIDDSVTAADVLHGRVNINIPEASSSSLPASDEAASPDNGDQPMHDAPTPPVQSIESPQAHSPQVAPENSGWTVVNAPNVQEATTSSNPAASPSTPASVRPAPLSRVSALKAYSAASPARSVSPGMSSVRGGKKVLKHQPFFQGRRSKEERDARTSELQAKERLKKAAQEAEDNAAAAAALRRAGWGARGGSDRGRGRGRGRGSSYMGDRGSSQPIGVAGPFSAGVAQETRKFVQRARVDDRSKIKQEDPSNPALASNQQSVDGGYISSDPDDEQQGPRFNVAAFENLLSDDDDDSPHTTSISRPKKTPASNYIPVRLARLEHKDRVMGINTEASAAPTGVRNGNTSVKGEPGASNTSPVQRKAKLKTADVEVVSSSQFKGVWNDSSDEAPPIKPDPEAAPPSPTLPTSPTAKVKSPSTSPTRNRKPARRRSSHLGRDAPNLQTEEDRQEWARHNAGLAAIRNELGNIVLDPTKTYDEKKDRVYLFQLPPIMPSLHPLSKDKGKEKGVKFDESTKPGVDEDGSNVEAEPETHLHPTFAAGCAGKLRIHESGRACLSWGGTSFALDMGIEAGFLEDIVVIRTDKEVAKTEDEDVEMGDGELATKMATQAKERAERDERAKGGFGGDATSFGQVRGKFVLSPDWGEIKFVGREVLTERHDCHRPRQHVKVHDSMAYVGRWCEVLTLREERRLLKKLIRSRVVDEAADEKEVDEGI</sequence>
<feature type="compositionally biased region" description="Low complexity" evidence="5">
    <location>
        <begin position="212"/>
        <end position="223"/>
    </location>
</feature>
<dbReference type="RefSeq" id="XP_033605031.1">
    <property type="nucleotide sequence ID" value="XM_033749166.1"/>
</dbReference>
<dbReference type="PANTHER" id="PTHR13408:SF0">
    <property type="entry name" value="DNA-DIRECTED RNA POLYMERASE III SUBUNIT RPC4"/>
    <property type="match status" value="1"/>
</dbReference>
<dbReference type="AlphaFoldDB" id="A0A6A6WK80"/>
<feature type="compositionally biased region" description="Polar residues" evidence="5">
    <location>
        <begin position="89"/>
        <end position="99"/>
    </location>
</feature>
<feature type="compositionally biased region" description="Basic and acidic residues" evidence="5">
    <location>
        <begin position="266"/>
        <end position="286"/>
    </location>
</feature>
<feature type="compositionally biased region" description="Polar residues" evidence="5">
    <location>
        <begin position="379"/>
        <end position="397"/>
    </location>
</feature>
<feature type="region of interest" description="Disordered" evidence="5">
    <location>
        <begin position="1"/>
        <end position="352"/>
    </location>
</feature>
<keyword evidence="2" id="KW-0240">DNA-directed RNA polymerase</keyword>
<name>A0A6A6WK80_9PEZI</name>
<evidence type="ECO:0000256" key="2">
    <source>
        <dbReference type="ARBA" id="ARBA00022478"/>
    </source>
</evidence>
<feature type="compositionally biased region" description="Basic residues" evidence="5">
    <location>
        <begin position="10"/>
        <end position="22"/>
    </location>
</feature>
<gene>
    <name evidence="6" type="ORF">EJ05DRAFT_534111</name>
</gene>
<dbReference type="Proteomes" id="UP000799437">
    <property type="component" value="Unassembled WGS sequence"/>
</dbReference>